<dbReference type="AlphaFoldDB" id="A0A8X6QZP1"/>
<dbReference type="Proteomes" id="UP000887013">
    <property type="component" value="Unassembled WGS sequence"/>
</dbReference>
<accession>A0A8X6QZP1</accession>
<dbReference type="EMBL" id="BMAW01084808">
    <property type="protein sequence ID" value="GFU40252.1"/>
    <property type="molecule type" value="Genomic_DNA"/>
</dbReference>
<evidence type="ECO:0000313" key="1">
    <source>
        <dbReference type="EMBL" id="GFU40252.1"/>
    </source>
</evidence>
<gene>
    <name evidence="1" type="ORF">NPIL_438031</name>
</gene>
<proteinExistence type="predicted"/>
<evidence type="ECO:0000313" key="2">
    <source>
        <dbReference type="Proteomes" id="UP000887013"/>
    </source>
</evidence>
<name>A0A8X6QZP1_NEPPI</name>
<reference evidence="1" key="1">
    <citation type="submission" date="2020-08" db="EMBL/GenBank/DDBJ databases">
        <title>Multicomponent nature underlies the extraordinary mechanical properties of spider dragline silk.</title>
        <authorList>
            <person name="Kono N."/>
            <person name="Nakamura H."/>
            <person name="Mori M."/>
            <person name="Yoshida Y."/>
            <person name="Ohtoshi R."/>
            <person name="Malay A.D."/>
            <person name="Moran D.A.P."/>
            <person name="Tomita M."/>
            <person name="Numata K."/>
            <person name="Arakawa K."/>
        </authorList>
    </citation>
    <scope>NUCLEOTIDE SEQUENCE</scope>
</reference>
<comment type="caution">
    <text evidence="1">The sequence shown here is derived from an EMBL/GenBank/DDBJ whole genome shotgun (WGS) entry which is preliminary data.</text>
</comment>
<protein>
    <submittedName>
        <fullName evidence="1">Uncharacterized protein</fullName>
    </submittedName>
</protein>
<keyword evidence="2" id="KW-1185">Reference proteome</keyword>
<organism evidence="1 2">
    <name type="scientific">Nephila pilipes</name>
    <name type="common">Giant wood spider</name>
    <name type="synonym">Nephila maculata</name>
    <dbReference type="NCBI Taxonomy" id="299642"/>
    <lineage>
        <taxon>Eukaryota</taxon>
        <taxon>Metazoa</taxon>
        <taxon>Ecdysozoa</taxon>
        <taxon>Arthropoda</taxon>
        <taxon>Chelicerata</taxon>
        <taxon>Arachnida</taxon>
        <taxon>Araneae</taxon>
        <taxon>Araneomorphae</taxon>
        <taxon>Entelegynae</taxon>
        <taxon>Araneoidea</taxon>
        <taxon>Nephilidae</taxon>
        <taxon>Nephila</taxon>
    </lineage>
</organism>
<sequence length="282" mass="32041">MSEWQHLNTSLPSWNHSLQTDIDSNNFELSTETYKEIFMEQDLNEQQQSSFSYSDQQLQAEGWNASELITSQIEFALPSFGSTFPHKVTLYNLQPDPIYSIQGNLSDNHQSETSLPERIYENCSNYGVFPSTNFSRVSERSQDISYECSLNIFSNYIACATSNQKDDCFYGNPLQVGRFPDVFLPEISSLEENALHETDQTNSSEICGESVTRNMDSINSSLKGEMSCKEFSTIGKLGEPLLIHERENIFKCEKLNISSYECGEMRVIIVKMPEDISSVVPD</sequence>